<protein>
    <recommendedName>
        <fullName evidence="2 3">Single-stranded DNA-binding protein</fullName>
    </recommendedName>
</protein>
<dbReference type="Pfam" id="PF00436">
    <property type="entry name" value="SSB"/>
    <property type="match status" value="1"/>
</dbReference>
<dbReference type="AlphaFoldDB" id="A0A3B6VVK3"/>
<keyword evidence="1 2" id="KW-0238">DNA-binding</keyword>
<dbReference type="Gene3D" id="2.40.50.140">
    <property type="entry name" value="Nucleic acid-binding proteins"/>
    <property type="match status" value="1"/>
</dbReference>
<organism evidence="4 5">
    <name type="scientific">Brachyspira pilosicoli P43/6/78</name>
    <dbReference type="NCBI Taxonomy" id="1042417"/>
    <lineage>
        <taxon>Bacteria</taxon>
        <taxon>Pseudomonadati</taxon>
        <taxon>Spirochaetota</taxon>
        <taxon>Spirochaetia</taxon>
        <taxon>Brachyspirales</taxon>
        <taxon>Brachyspiraceae</taxon>
        <taxon>Brachyspira</taxon>
    </lineage>
</organism>
<dbReference type="EMBL" id="CP002873">
    <property type="protein sequence ID" value="AGA66329.1"/>
    <property type="molecule type" value="Genomic_DNA"/>
</dbReference>
<dbReference type="SUPFAM" id="SSF50249">
    <property type="entry name" value="Nucleic acid-binding proteins"/>
    <property type="match status" value="1"/>
</dbReference>
<dbReference type="InterPro" id="IPR011344">
    <property type="entry name" value="ssDNA-bd"/>
</dbReference>
<dbReference type="GO" id="GO:0006260">
    <property type="term" value="P:DNA replication"/>
    <property type="evidence" value="ECO:0007669"/>
    <property type="project" value="InterPro"/>
</dbReference>
<dbReference type="NCBIfam" id="TIGR00621">
    <property type="entry name" value="ssb"/>
    <property type="match status" value="1"/>
</dbReference>
<name>A0A3B6VVK3_BRAPL</name>
<dbReference type="InterPro" id="IPR012340">
    <property type="entry name" value="NA-bd_OB-fold"/>
</dbReference>
<gene>
    <name evidence="4" type="ORF">BPP43_05385</name>
</gene>
<dbReference type="Proteomes" id="UP000010793">
    <property type="component" value="Chromosome"/>
</dbReference>
<evidence type="ECO:0000256" key="3">
    <source>
        <dbReference type="RuleBase" id="RU000524"/>
    </source>
</evidence>
<dbReference type="KEGG" id="bpip:BPP43_05385"/>
<evidence type="ECO:0000313" key="4">
    <source>
        <dbReference type="EMBL" id="AGA66329.1"/>
    </source>
</evidence>
<reference evidence="4 5" key="1">
    <citation type="journal article" date="2013" name="Genome Announc.">
        <title>Complete Genome Sequence of the Porcine Strain Brachyspira pilosicoli P43/6/78(T.).</title>
        <authorList>
            <person name="Lin C."/>
            <person name="den Bakker H.C."/>
            <person name="Suzuki H."/>
            <person name="Lefebure T."/>
            <person name="Ponnala L."/>
            <person name="Sun Q."/>
            <person name="Stanhope M.J."/>
            <person name="Wiedmann M."/>
            <person name="Duhamel G.E."/>
        </authorList>
    </citation>
    <scope>NUCLEOTIDE SEQUENCE [LARGE SCALE GENOMIC DNA]</scope>
    <source>
        <strain evidence="4 5">P43/6/78</strain>
    </source>
</reference>
<dbReference type="CDD" id="cd04496">
    <property type="entry name" value="SSB_OBF"/>
    <property type="match status" value="1"/>
</dbReference>
<evidence type="ECO:0000256" key="2">
    <source>
        <dbReference type="PIRNR" id="PIRNR002070"/>
    </source>
</evidence>
<dbReference type="GeneID" id="56440514"/>
<accession>A0A3B6VVK3</accession>
<dbReference type="PROSITE" id="PS50935">
    <property type="entry name" value="SSB"/>
    <property type="match status" value="1"/>
</dbReference>
<dbReference type="PIRSF" id="PIRSF002070">
    <property type="entry name" value="SSB"/>
    <property type="match status" value="1"/>
</dbReference>
<sequence length="138" mass="15748">MSGNANIIVVEGRLTRDPSYIKTKNGKSLCKFSIANNRYYYVNGSLQKEVYFFDLIAWGFTAEKIAINLLKGRHILVNGELRQNSYIAKDGSRKNSIYILALEVKSLDKKTIEKNNYYNNANNQIVSDVIEEGLEQVF</sequence>
<proteinExistence type="predicted"/>
<evidence type="ECO:0000256" key="1">
    <source>
        <dbReference type="ARBA" id="ARBA00023125"/>
    </source>
</evidence>
<keyword evidence="5" id="KW-1185">Reference proteome</keyword>
<evidence type="ECO:0000313" key="5">
    <source>
        <dbReference type="Proteomes" id="UP000010793"/>
    </source>
</evidence>
<dbReference type="RefSeq" id="WP_014932711.1">
    <property type="nucleotide sequence ID" value="NC_019908.1"/>
</dbReference>
<dbReference type="InterPro" id="IPR000424">
    <property type="entry name" value="Primosome_PriB/ssb"/>
</dbReference>
<dbReference type="GO" id="GO:0003697">
    <property type="term" value="F:single-stranded DNA binding"/>
    <property type="evidence" value="ECO:0007669"/>
    <property type="project" value="InterPro"/>
</dbReference>